<dbReference type="GO" id="GO:0005525">
    <property type="term" value="F:GTP binding"/>
    <property type="evidence" value="ECO:0007669"/>
    <property type="project" value="UniProtKB-UniRule"/>
</dbReference>
<evidence type="ECO:0000313" key="13">
    <source>
        <dbReference type="EMBL" id="OXM15856.1"/>
    </source>
</evidence>
<dbReference type="EC" id="3.6.1.-" evidence="10"/>
<sequence length="315" mass="34230">MTTANQPPFRKGEGLIVKALSGFYYVMPDGGQEPPLQCRARGIFKNRGESPLVGDRVVFSASVTGEGTVEEILPRSTELVRPQVANADLAVLVFSVTEPSLSLTLLDKFLVHIEHSGLESVLCLSKQDLSLEGKDAEEAARIADTVQNIYGRIGYQVIGTSSRKGSGLEELREVLHGRLALFAGQSGVGKSSLLNALIPGLTLETNEISSKLGRGKHTTRHVELVSVGDGPHSGYVADTPGFSQLDFQELGIEDLGYGFREFRELSPNCKFRGCTHTHEPGCAVTAALDAGEAAQSRYDSYVQFLNEMKEQKRRY</sequence>
<evidence type="ECO:0000259" key="12">
    <source>
        <dbReference type="PROSITE" id="PS51721"/>
    </source>
</evidence>
<dbReference type="SUPFAM" id="SSF52540">
    <property type="entry name" value="P-loop containing nucleoside triphosphate hydrolases"/>
    <property type="match status" value="1"/>
</dbReference>
<dbReference type="NCBIfam" id="TIGR00157">
    <property type="entry name" value="ribosome small subunit-dependent GTPase A"/>
    <property type="match status" value="1"/>
</dbReference>
<dbReference type="CDD" id="cd04466">
    <property type="entry name" value="S1_YloQ_GTPase"/>
    <property type="match status" value="1"/>
</dbReference>
<organism evidence="13 14">
    <name type="scientific">Paenibacillus herberti</name>
    <dbReference type="NCBI Taxonomy" id="1619309"/>
    <lineage>
        <taxon>Bacteria</taxon>
        <taxon>Bacillati</taxon>
        <taxon>Bacillota</taxon>
        <taxon>Bacilli</taxon>
        <taxon>Bacillales</taxon>
        <taxon>Paenibacillaceae</taxon>
        <taxon>Paenibacillus</taxon>
    </lineage>
</organism>
<feature type="binding site" evidence="10">
    <location>
        <position position="274"/>
    </location>
    <ligand>
        <name>Zn(2+)</name>
        <dbReference type="ChEBI" id="CHEBI:29105"/>
    </ligand>
</feature>
<dbReference type="InterPro" id="IPR012340">
    <property type="entry name" value="NA-bd_OB-fold"/>
</dbReference>
<feature type="binding site" evidence="10">
    <location>
        <position position="276"/>
    </location>
    <ligand>
        <name>Zn(2+)</name>
        <dbReference type="ChEBI" id="CHEBI:29105"/>
    </ligand>
</feature>
<gene>
    <name evidence="10 13" type="primary">rsgA</name>
    <name evidence="13" type="ORF">CGZ75_03825</name>
</gene>
<dbReference type="GO" id="GO:0019843">
    <property type="term" value="F:rRNA binding"/>
    <property type="evidence" value="ECO:0007669"/>
    <property type="project" value="UniProtKB-KW"/>
</dbReference>
<evidence type="ECO:0000256" key="1">
    <source>
        <dbReference type="ARBA" id="ARBA00022490"/>
    </source>
</evidence>
<dbReference type="InterPro" id="IPR010914">
    <property type="entry name" value="RsgA_GTPase_dom"/>
</dbReference>
<evidence type="ECO:0000256" key="5">
    <source>
        <dbReference type="ARBA" id="ARBA00022741"/>
    </source>
</evidence>
<dbReference type="Gene3D" id="3.40.50.300">
    <property type="entry name" value="P-loop containing nucleotide triphosphate hydrolases"/>
    <property type="match status" value="1"/>
</dbReference>
<keyword evidence="9 10" id="KW-0342">GTP-binding</keyword>
<keyword evidence="4 10" id="KW-0699">rRNA-binding</keyword>
<keyword evidence="6 10" id="KW-0378">Hydrolase</keyword>
<comment type="similarity">
    <text evidence="10">Belongs to the TRAFAC class YlqF/YawG GTPase family. RsgA subfamily.</text>
</comment>
<evidence type="ECO:0000256" key="2">
    <source>
        <dbReference type="ARBA" id="ARBA00022517"/>
    </source>
</evidence>
<comment type="subunit">
    <text evidence="10">Monomer. Associates with 30S ribosomal subunit, binds 16S rRNA.</text>
</comment>
<dbReference type="InterPro" id="IPR027417">
    <property type="entry name" value="P-loop_NTPase"/>
</dbReference>
<keyword evidence="5 10" id="KW-0547">Nucleotide-binding</keyword>
<dbReference type="Pfam" id="PF16745">
    <property type="entry name" value="RsgA_N"/>
    <property type="match status" value="1"/>
</dbReference>
<dbReference type="PROSITE" id="PS50936">
    <property type="entry name" value="ENGC_GTPASE"/>
    <property type="match status" value="1"/>
</dbReference>
<reference evidence="13 14" key="1">
    <citation type="submission" date="2017-07" db="EMBL/GenBank/DDBJ databases">
        <title>Paenibacillus herberti R33 genome sequencing and assembly.</title>
        <authorList>
            <person name="Su W."/>
        </authorList>
    </citation>
    <scope>NUCLEOTIDE SEQUENCE [LARGE SCALE GENOMIC DNA]</scope>
    <source>
        <strain evidence="13 14">R33</strain>
    </source>
</reference>
<comment type="subcellular location">
    <subcellularLocation>
        <location evidence="10">Cytoplasm</location>
    </subcellularLocation>
</comment>
<dbReference type="PROSITE" id="PS51721">
    <property type="entry name" value="G_CP"/>
    <property type="match status" value="1"/>
</dbReference>
<comment type="cofactor">
    <cofactor evidence="10">
        <name>Zn(2+)</name>
        <dbReference type="ChEBI" id="CHEBI:29105"/>
    </cofactor>
    <text evidence="10">Binds 1 zinc ion per subunit.</text>
</comment>
<keyword evidence="7 10" id="KW-0862">Zinc</keyword>
<dbReference type="CDD" id="cd01854">
    <property type="entry name" value="YjeQ_EngC"/>
    <property type="match status" value="1"/>
</dbReference>
<keyword evidence="8 10" id="KW-0694">RNA-binding</keyword>
<comment type="caution">
    <text evidence="13">The sequence shown here is derived from an EMBL/GenBank/DDBJ whole genome shotgun (WGS) entry which is preliminary data.</text>
</comment>
<evidence type="ECO:0000313" key="14">
    <source>
        <dbReference type="Proteomes" id="UP000215145"/>
    </source>
</evidence>
<evidence type="ECO:0000259" key="11">
    <source>
        <dbReference type="PROSITE" id="PS50936"/>
    </source>
</evidence>
<evidence type="ECO:0000256" key="7">
    <source>
        <dbReference type="ARBA" id="ARBA00022833"/>
    </source>
</evidence>
<keyword evidence="2 10" id="KW-0690">Ribosome biogenesis</keyword>
<keyword evidence="14" id="KW-1185">Reference proteome</keyword>
<evidence type="ECO:0000256" key="6">
    <source>
        <dbReference type="ARBA" id="ARBA00022801"/>
    </source>
</evidence>
<dbReference type="EMBL" id="NMUQ01000001">
    <property type="protein sequence ID" value="OXM15856.1"/>
    <property type="molecule type" value="Genomic_DNA"/>
</dbReference>
<dbReference type="OrthoDB" id="9809485at2"/>
<feature type="binding site" evidence="10">
    <location>
        <begin position="125"/>
        <end position="128"/>
    </location>
    <ligand>
        <name>GTP</name>
        <dbReference type="ChEBI" id="CHEBI:37565"/>
    </ligand>
</feature>
<feature type="binding site" evidence="10">
    <location>
        <position position="269"/>
    </location>
    <ligand>
        <name>Zn(2+)</name>
        <dbReference type="ChEBI" id="CHEBI:29105"/>
    </ligand>
</feature>
<dbReference type="GO" id="GO:0005737">
    <property type="term" value="C:cytoplasm"/>
    <property type="evidence" value="ECO:0007669"/>
    <property type="project" value="UniProtKB-SubCell"/>
</dbReference>
<evidence type="ECO:0000256" key="10">
    <source>
        <dbReference type="HAMAP-Rule" id="MF_01820"/>
    </source>
</evidence>
<dbReference type="AlphaFoldDB" id="A0A229P0S8"/>
<accession>A0A229P0S8</accession>
<dbReference type="GO" id="GO:0046872">
    <property type="term" value="F:metal ion binding"/>
    <property type="evidence" value="ECO:0007669"/>
    <property type="project" value="UniProtKB-KW"/>
</dbReference>
<dbReference type="SUPFAM" id="SSF50249">
    <property type="entry name" value="Nucleic acid-binding proteins"/>
    <property type="match status" value="1"/>
</dbReference>
<dbReference type="InterPro" id="IPR031944">
    <property type="entry name" value="RsgA_N"/>
</dbReference>
<dbReference type="PANTHER" id="PTHR32120">
    <property type="entry name" value="SMALL RIBOSOMAL SUBUNIT BIOGENESIS GTPASE RSGA"/>
    <property type="match status" value="1"/>
</dbReference>
<keyword evidence="1 10" id="KW-0963">Cytoplasm</keyword>
<dbReference type="GO" id="GO:0042274">
    <property type="term" value="P:ribosomal small subunit biogenesis"/>
    <property type="evidence" value="ECO:0007669"/>
    <property type="project" value="UniProtKB-UniRule"/>
</dbReference>
<comment type="function">
    <text evidence="10">One of several proteins that assist in the late maturation steps of the functional core of the 30S ribosomal subunit. Helps release RbfA from mature subunits. May play a role in the assembly of ribosomal proteins into the subunit. Circularly permuted GTPase that catalyzes slow GTP hydrolysis, GTPase activity is stimulated by the 30S ribosomal subunit.</text>
</comment>
<evidence type="ECO:0000256" key="3">
    <source>
        <dbReference type="ARBA" id="ARBA00022723"/>
    </source>
</evidence>
<dbReference type="Gene3D" id="2.40.50.140">
    <property type="entry name" value="Nucleic acid-binding proteins"/>
    <property type="match status" value="1"/>
</dbReference>
<dbReference type="Gene3D" id="1.10.40.50">
    <property type="entry name" value="Probable gtpase engc, domain 3"/>
    <property type="match status" value="1"/>
</dbReference>
<dbReference type="HAMAP" id="MF_01820">
    <property type="entry name" value="GTPase_RsgA"/>
    <property type="match status" value="1"/>
</dbReference>
<feature type="domain" description="EngC GTPase" evidence="11">
    <location>
        <begin position="85"/>
        <end position="243"/>
    </location>
</feature>
<dbReference type="Pfam" id="PF03193">
    <property type="entry name" value="RsgA_GTPase"/>
    <property type="match status" value="1"/>
</dbReference>
<name>A0A229P0S8_9BACL</name>
<dbReference type="RefSeq" id="WP_089522946.1">
    <property type="nucleotide sequence ID" value="NZ_NMUQ01000001.1"/>
</dbReference>
<dbReference type="PANTHER" id="PTHR32120:SF11">
    <property type="entry name" value="SMALL RIBOSOMAL SUBUNIT BIOGENESIS GTPASE RSGA 1, MITOCHONDRIAL-RELATED"/>
    <property type="match status" value="1"/>
</dbReference>
<evidence type="ECO:0000256" key="9">
    <source>
        <dbReference type="ARBA" id="ARBA00023134"/>
    </source>
</evidence>
<evidence type="ECO:0000256" key="8">
    <source>
        <dbReference type="ARBA" id="ARBA00022884"/>
    </source>
</evidence>
<feature type="domain" description="CP-type G" evidence="12">
    <location>
        <begin position="76"/>
        <end position="245"/>
    </location>
</feature>
<dbReference type="Proteomes" id="UP000215145">
    <property type="component" value="Unassembled WGS sequence"/>
</dbReference>
<dbReference type="GO" id="GO:0003924">
    <property type="term" value="F:GTPase activity"/>
    <property type="evidence" value="ECO:0007669"/>
    <property type="project" value="UniProtKB-UniRule"/>
</dbReference>
<feature type="binding site" evidence="10">
    <location>
        <position position="282"/>
    </location>
    <ligand>
        <name>Zn(2+)</name>
        <dbReference type="ChEBI" id="CHEBI:29105"/>
    </ligand>
</feature>
<keyword evidence="3 10" id="KW-0479">Metal-binding</keyword>
<dbReference type="InterPro" id="IPR004881">
    <property type="entry name" value="Ribosome_biogen_GTPase_RsgA"/>
</dbReference>
<proteinExistence type="inferred from homology"/>
<evidence type="ECO:0000256" key="4">
    <source>
        <dbReference type="ARBA" id="ARBA00022730"/>
    </source>
</evidence>
<protein>
    <recommendedName>
        <fullName evidence="10">Small ribosomal subunit biogenesis GTPase RsgA</fullName>
        <ecNumber evidence="10">3.6.1.-</ecNumber>
    </recommendedName>
</protein>
<dbReference type="InterPro" id="IPR030378">
    <property type="entry name" value="G_CP_dom"/>
</dbReference>
<feature type="binding site" evidence="10">
    <location>
        <begin position="184"/>
        <end position="192"/>
    </location>
    <ligand>
        <name>GTP</name>
        <dbReference type="ChEBI" id="CHEBI:37565"/>
    </ligand>
</feature>